<evidence type="ECO:0000313" key="3">
    <source>
        <dbReference type="Proteomes" id="UP000176897"/>
    </source>
</evidence>
<dbReference type="STRING" id="1802401.A3B21_02535"/>
<keyword evidence="1" id="KW-1133">Transmembrane helix</keyword>
<evidence type="ECO:0000256" key="1">
    <source>
        <dbReference type="SAM" id="Phobius"/>
    </source>
</evidence>
<comment type="caution">
    <text evidence="2">The sequence shown here is derived from an EMBL/GenBank/DDBJ whole genome shotgun (WGS) entry which is preliminary data.</text>
</comment>
<organism evidence="2 3">
    <name type="scientific">Candidatus Uhrbacteria bacterium RIFCSPLOWO2_01_FULL_47_24</name>
    <dbReference type="NCBI Taxonomy" id="1802401"/>
    <lineage>
        <taxon>Bacteria</taxon>
        <taxon>Candidatus Uhriibacteriota</taxon>
    </lineage>
</organism>
<dbReference type="Proteomes" id="UP000176897">
    <property type="component" value="Unassembled WGS sequence"/>
</dbReference>
<dbReference type="AlphaFoldDB" id="A0A1F7UP08"/>
<keyword evidence="1" id="KW-0472">Membrane</keyword>
<reference evidence="2 3" key="1">
    <citation type="journal article" date="2016" name="Nat. Commun.">
        <title>Thousands of microbial genomes shed light on interconnected biogeochemical processes in an aquifer system.</title>
        <authorList>
            <person name="Anantharaman K."/>
            <person name="Brown C.T."/>
            <person name="Hug L.A."/>
            <person name="Sharon I."/>
            <person name="Castelle C.J."/>
            <person name="Probst A.J."/>
            <person name="Thomas B.C."/>
            <person name="Singh A."/>
            <person name="Wilkins M.J."/>
            <person name="Karaoz U."/>
            <person name="Brodie E.L."/>
            <person name="Williams K.H."/>
            <person name="Hubbard S.S."/>
            <person name="Banfield J.F."/>
        </authorList>
    </citation>
    <scope>NUCLEOTIDE SEQUENCE [LARGE SCALE GENOMIC DNA]</scope>
</reference>
<protein>
    <recommendedName>
        <fullName evidence="4">Type 4 fimbrial biogenesis protein PilX N-terminal domain-containing protein</fullName>
    </recommendedName>
</protein>
<keyword evidence="1" id="KW-0812">Transmembrane</keyword>
<evidence type="ECO:0000313" key="2">
    <source>
        <dbReference type="EMBL" id="OGL80020.1"/>
    </source>
</evidence>
<evidence type="ECO:0008006" key="4">
    <source>
        <dbReference type="Google" id="ProtNLM"/>
    </source>
</evidence>
<feature type="transmembrane region" description="Helical" evidence="1">
    <location>
        <begin position="18"/>
        <end position="39"/>
    </location>
</feature>
<gene>
    <name evidence="2" type="ORF">A3B21_02535</name>
</gene>
<sequence>MSCPNTALKISGGQNHGFVLVSTLIVLSLLMLLGSYFITSSLTDLRIARSSSAVTYAYHLAQAAAEEMISKLKNDPVFEQNFINGTLSEANARITRTAIFDNGSYEVAAQSTDPGVADIVATGRKSIENNTAKRVIKETVGRATGTPPSWALPLAAGGRGTKENGNITISLPMQISGGDIRANQNFKIKGNQTIVTVQNGNVKAANNIIVESGAELIITGGNEQEGVPPLDMPQVDFDSNLSTSFKNRATQTLTPAQFKALPDGSTLNGIIFVTGELEIKNQALTINGMLAVNDNLEIDNYGKSFTVNANTGGSGILAKNDITIKSDVTIAGIVYAADTLHIELGAHPTERVNITGGMVAWSAILEGKGDSLVTIAYDPALVSVPLDPTYNQSTPLLQINHWEEEY</sequence>
<name>A0A1F7UP08_9BACT</name>
<accession>A0A1F7UP08</accession>
<dbReference type="EMBL" id="MGEJ01000017">
    <property type="protein sequence ID" value="OGL80020.1"/>
    <property type="molecule type" value="Genomic_DNA"/>
</dbReference>
<proteinExistence type="predicted"/>